<reference evidence="1 2" key="1">
    <citation type="submission" date="2021-08" db="EMBL/GenBank/DDBJ databases">
        <title>Draft Genome Sequence of Phanerochaete sordida strain YK-624.</title>
        <authorList>
            <person name="Mori T."/>
            <person name="Dohra H."/>
            <person name="Suzuki T."/>
            <person name="Kawagishi H."/>
            <person name="Hirai H."/>
        </authorList>
    </citation>
    <scope>NUCLEOTIDE SEQUENCE [LARGE SCALE GENOMIC DNA]</scope>
    <source>
        <strain evidence="1 2">YK-624</strain>
    </source>
</reference>
<proteinExistence type="predicted"/>
<dbReference type="AlphaFoldDB" id="A0A9P3GHS8"/>
<dbReference type="Proteomes" id="UP000703269">
    <property type="component" value="Unassembled WGS sequence"/>
</dbReference>
<dbReference type="EMBL" id="BPQB01000047">
    <property type="protein sequence ID" value="GJE95285.1"/>
    <property type="molecule type" value="Genomic_DNA"/>
</dbReference>
<keyword evidence="2" id="KW-1185">Reference proteome</keyword>
<comment type="caution">
    <text evidence="1">The sequence shown here is derived from an EMBL/GenBank/DDBJ whole genome shotgun (WGS) entry which is preliminary data.</text>
</comment>
<accession>A0A9P3GHS8</accession>
<gene>
    <name evidence="1" type="ORF">PsYK624_114680</name>
</gene>
<evidence type="ECO:0000313" key="1">
    <source>
        <dbReference type="EMBL" id="GJE95285.1"/>
    </source>
</evidence>
<organism evidence="1 2">
    <name type="scientific">Phanerochaete sordida</name>
    <dbReference type="NCBI Taxonomy" id="48140"/>
    <lineage>
        <taxon>Eukaryota</taxon>
        <taxon>Fungi</taxon>
        <taxon>Dikarya</taxon>
        <taxon>Basidiomycota</taxon>
        <taxon>Agaricomycotina</taxon>
        <taxon>Agaricomycetes</taxon>
        <taxon>Polyporales</taxon>
        <taxon>Phanerochaetaceae</taxon>
        <taxon>Phanerochaete</taxon>
    </lineage>
</organism>
<sequence>MLIFEEFGHFTPSGTLLLFSSPPRKRPTWKLKAKAASGDAPTSFCNSRRICQEADDLVENASNAATYGSEASISDIDSDATAVASVQSSSGITRTEERFTDNGVRTSIVSYTVQLGRALVNAPPGTASGLSEDAENALWAPDPSLERWDAELETRYNWGLLASFAVDVLDRAEPEWVRWRCGDCREVPSTWCCSGSCIVPS</sequence>
<evidence type="ECO:0000313" key="2">
    <source>
        <dbReference type="Proteomes" id="UP000703269"/>
    </source>
</evidence>
<protein>
    <submittedName>
        <fullName evidence="1">Uncharacterized protein</fullName>
    </submittedName>
</protein>
<name>A0A9P3GHS8_9APHY</name>